<dbReference type="SUPFAM" id="SSF52096">
    <property type="entry name" value="ClpP/crotonase"/>
    <property type="match status" value="1"/>
</dbReference>
<dbReference type="InterPro" id="IPR029045">
    <property type="entry name" value="ClpP/crotonase-like_dom_sf"/>
</dbReference>
<dbReference type="PANTHER" id="PTHR43802">
    <property type="entry name" value="ENOYL-COA HYDRATASE"/>
    <property type="match status" value="1"/>
</dbReference>
<dbReference type="Proteomes" id="UP001595629">
    <property type="component" value="Unassembled WGS sequence"/>
</dbReference>
<evidence type="ECO:0000313" key="3">
    <source>
        <dbReference type="Proteomes" id="UP001595629"/>
    </source>
</evidence>
<sequence length="268" mass="29004">MSKLLHHRDGNVLTLTINRPEARNAIDPELLCLMADAFEAASRDTELRAVIVTGAGDKAFCAGADLGRLLPLLARQRPPEDDFDHRVAEDPEVFNRALLRGFDIGVPVIAAVNGHAIAGGMELCQGTDLRVASENARFGVQEVKWGIFPAGGSTVRLPAQLSMARAMELLLTGDPIDAKTAFDWGFVNRVVPPAQVMPVARDLAQRIARNGPLAVRAVRHAARSLLGTPEEEALAQELRYAAPVLASEDAREGPLSFLEKRPPVFRGR</sequence>
<dbReference type="Pfam" id="PF00378">
    <property type="entry name" value="ECH_1"/>
    <property type="match status" value="1"/>
</dbReference>
<reference evidence="3" key="1">
    <citation type="journal article" date="2019" name="Int. J. Syst. Evol. Microbiol.">
        <title>The Global Catalogue of Microorganisms (GCM) 10K type strain sequencing project: providing services to taxonomists for standard genome sequencing and annotation.</title>
        <authorList>
            <consortium name="The Broad Institute Genomics Platform"/>
            <consortium name="The Broad Institute Genome Sequencing Center for Infectious Disease"/>
            <person name="Wu L."/>
            <person name="Ma J."/>
        </authorList>
    </citation>
    <scope>NUCLEOTIDE SEQUENCE [LARGE SCALE GENOMIC DNA]</scope>
    <source>
        <strain evidence="3">KCTC 42911</strain>
    </source>
</reference>
<dbReference type="Gene3D" id="3.90.226.10">
    <property type="entry name" value="2-enoyl-CoA Hydratase, Chain A, domain 1"/>
    <property type="match status" value="1"/>
</dbReference>
<keyword evidence="3" id="KW-1185">Reference proteome</keyword>
<dbReference type="EMBL" id="JBHRXI010000002">
    <property type="protein sequence ID" value="MFC3612755.1"/>
    <property type="molecule type" value="Genomic_DNA"/>
</dbReference>
<dbReference type="Gene3D" id="1.10.12.10">
    <property type="entry name" value="Lyase 2-enoyl-coa Hydratase, Chain A, domain 2"/>
    <property type="match status" value="1"/>
</dbReference>
<dbReference type="InterPro" id="IPR001753">
    <property type="entry name" value="Enoyl-CoA_hydra/iso"/>
</dbReference>
<evidence type="ECO:0000256" key="1">
    <source>
        <dbReference type="ARBA" id="ARBA00005254"/>
    </source>
</evidence>
<comment type="similarity">
    <text evidence="1">Belongs to the enoyl-CoA hydratase/isomerase family.</text>
</comment>
<accession>A0ABV7TD16</accession>
<name>A0ABV7TD16_9RHOB</name>
<protein>
    <submittedName>
        <fullName evidence="2">Enoyl-CoA hydratase-related protein</fullName>
    </submittedName>
</protein>
<dbReference type="InterPro" id="IPR014748">
    <property type="entry name" value="Enoyl-CoA_hydra_C"/>
</dbReference>
<organism evidence="2 3">
    <name type="scientific">Lutimaribacter marinistellae</name>
    <dbReference type="NCBI Taxonomy" id="1820329"/>
    <lineage>
        <taxon>Bacteria</taxon>
        <taxon>Pseudomonadati</taxon>
        <taxon>Pseudomonadota</taxon>
        <taxon>Alphaproteobacteria</taxon>
        <taxon>Rhodobacterales</taxon>
        <taxon>Roseobacteraceae</taxon>
        <taxon>Lutimaribacter</taxon>
    </lineage>
</organism>
<proteinExistence type="inferred from homology"/>
<gene>
    <name evidence="2" type="ORF">ACFORG_03190</name>
</gene>
<dbReference type="CDD" id="cd06558">
    <property type="entry name" value="crotonase-like"/>
    <property type="match status" value="1"/>
</dbReference>
<dbReference type="RefSeq" id="WP_386733947.1">
    <property type="nucleotide sequence ID" value="NZ_JBHRXI010000002.1"/>
</dbReference>
<evidence type="ECO:0000313" key="2">
    <source>
        <dbReference type="EMBL" id="MFC3612755.1"/>
    </source>
</evidence>
<dbReference type="PANTHER" id="PTHR43802:SF1">
    <property type="entry name" value="IP11341P-RELATED"/>
    <property type="match status" value="1"/>
</dbReference>
<comment type="caution">
    <text evidence="2">The sequence shown here is derived from an EMBL/GenBank/DDBJ whole genome shotgun (WGS) entry which is preliminary data.</text>
</comment>